<protein>
    <recommendedName>
        <fullName evidence="1">Heterokaryon incompatibility domain-containing protein</fullName>
    </recommendedName>
</protein>
<dbReference type="RefSeq" id="XP_008716943.1">
    <property type="nucleotide sequence ID" value="XM_008718721.1"/>
</dbReference>
<dbReference type="VEuPathDB" id="FungiDB:HMPREF1541_04375"/>
<name>W2RUW9_CYPE1</name>
<feature type="domain" description="Heterokaryon incompatibility" evidence="1">
    <location>
        <begin position="66"/>
        <end position="222"/>
    </location>
</feature>
<dbReference type="Proteomes" id="UP000030752">
    <property type="component" value="Unassembled WGS sequence"/>
</dbReference>
<organism evidence="2 3">
    <name type="scientific">Cyphellophora europaea (strain CBS 101466)</name>
    <name type="common">Phialophora europaea</name>
    <dbReference type="NCBI Taxonomy" id="1220924"/>
    <lineage>
        <taxon>Eukaryota</taxon>
        <taxon>Fungi</taxon>
        <taxon>Dikarya</taxon>
        <taxon>Ascomycota</taxon>
        <taxon>Pezizomycotina</taxon>
        <taxon>Eurotiomycetes</taxon>
        <taxon>Chaetothyriomycetidae</taxon>
        <taxon>Chaetothyriales</taxon>
        <taxon>Cyphellophoraceae</taxon>
        <taxon>Cyphellophora</taxon>
    </lineage>
</organism>
<reference evidence="2 3" key="1">
    <citation type="submission" date="2013-03" db="EMBL/GenBank/DDBJ databases">
        <title>The Genome Sequence of Phialophora europaea CBS 101466.</title>
        <authorList>
            <consortium name="The Broad Institute Genomics Platform"/>
            <person name="Cuomo C."/>
            <person name="de Hoog S."/>
            <person name="Gorbushina A."/>
            <person name="Walker B."/>
            <person name="Young S.K."/>
            <person name="Zeng Q."/>
            <person name="Gargeya S."/>
            <person name="Fitzgerald M."/>
            <person name="Haas B."/>
            <person name="Abouelleil A."/>
            <person name="Allen A.W."/>
            <person name="Alvarado L."/>
            <person name="Arachchi H.M."/>
            <person name="Berlin A.M."/>
            <person name="Chapman S.B."/>
            <person name="Gainer-Dewar J."/>
            <person name="Goldberg J."/>
            <person name="Griggs A."/>
            <person name="Gujja S."/>
            <person name="Hansen M."/>
            <person name="Howarth C."/>
            <person name="Imamovic A."/>
            <person name="Ireland A."/>
            <person name="Larimer J."/>
            <person name="McCowan C."/>
            <person name="Murphy C."/>
            <person name="Pearson M."/>
            <person name="Poon T.W."/>
            <person name="Priest M."/>
            <person name="Roberts A."/>
            <person name="Saif S."/>
            <person name="Shea T."/>
            <person name="Sisk P."/>
            <person name="Sykes S."/>
            <person name="Wortman J."/>
            <person name="Nusbaum C."/>
            <person name="Birren B."/>
        </authorList>
    </citation>
    <scope>NUCLEOTIDE SEQUENCE [LARGE SCALE GENOMIC DNA]</scope>
    <source>
        <strain evidence="2 3">CBS 101466</strain>
    </source>
</reference>
<gene>
    <name evidence="2" type="ORF">HMPREF1541_04375</name>
</gene>
<dbReference type="EMBL" id="KB822720">
    <property type="protein sequence ID" value="ETN40100.1"/>
    <property type="molecule type" value="Genomic_DNA"/>
</dbReference>
<dbReference type="InterPro" id="IPR052895">
    <property type="entry name" value="HetReg/Transcr_Mod"/>
</dbReference>
<dbReference type="HOGENOM" id="CLU_510001_0_0_1"/>
<dbReference type="PANTHER" id="PTHR24148">
    <property type="entry name" value="ANKYRIN REPEAT DOMAIN-CONTAINING PROTEIN 39 HOMOLOG-RELATED"/>
    <property type="match status" value="1"/>
</dbReference>
<dbReference type="OrthoDB" id="2157530at2759"/>
<evidence type="ECO:0000259" key="1">
    <source>
        <dbReference type="Pfam" id="PF06985"/>
    </source>
</evidence>
<evidence type="ECO:0000313" key="2">
    <source>
        <dbReference type="EMBL" id="ETN40100.1"/>
    </source>
</evidence>
<evidence type="ECO:0000313" key="3">
    <source>
        <dbReference type="Proteomes" id="UP000030752"/>
    </source>
</evidence>
<dbReference type="InterPro" id="IPR010730">
    <property type="entry name" value="HET"/>
</dbReference>
<dbReference type="STRING" id="1220924.W2RUW9"/>
<dbReference type="AlphaFoldDB" id="W2RUW9"/>
<dbReference type="PANTHER" id="PTHR24148:SF73">
    <property type="entry name" value="HET DOMAIN PROTEIN (AFU_ORTHOLOGUE AFUA_8G01020)"/>
    <property type="match status" value="1"/>
</dbReference>
<dbReference type="GeneID" id="19971714"/>
<accession>W2RUW9</accession>
<keyword evidence="3" id="KW-1185">Reference proteome</keyword>
<dbReference type="Pfam" id="PF06985">
    <property type="entry name" value="HET"/>
    <property type="match status" value="1"/>
</dbReference>
<sequence>MVARRAKIQLRNGSRIANSVEMETDSPFASFTVGADSIRTVRVLPDLDDGGLIQCQWRLSIPGTSYLPISYEWGKGIPTRPIKIYQQTLYVKDNLYSFLEFARLNRAGQWLWIDALCINQDDHQEKSRQIAIMQRIYSRPRRILAFIPDIGHHSSHNMAPSGLSRMAWKFMQKISNGRWSTVSAPYAFDSRLVDSSSWKRILAGTLQIARSTYWTRLWIVQEIVLARDVDITNGRHVASWDSFQKLLRIVEDRSYISASAADRTTSSVPSRLQELRAGRWPASLTDLILDFASLECQNFQDRTYALASLAYNGHCLHVDYSVDPIRHFLQTIEFCRGSGAYLHHHSQLFSVSHKLRRAMDIELDSIEDWCFGQDVLTCNTTISSARTVQPNFHAQPFSECEHCHTKMKYIGGGQPYILLCLYDEGVESHLVMAVPQSRPIRGQWTEVSISLPYAITDGGLSVTQAVSIALESAPNKPHERLRLSAASFLEILQRERAHTGDCVPRTQKLCMINASEPDLHVLGERLWSQPANKIRSACQYAIVHSL</sequence>
<proteinExistence type="predicted"/>
<dbReference type="InParanoid" id="W2RUW9"/>